<name>A0AAE0SP49_9BIVA</name>
<dbReference type="Pfam" id="PF00059">
    <property type="entry name" value="Lectin_C"/>
    <property type="match status" value="3"/>
</dbReference>
<dbReference type="InterPro" id="IPR050111">
    <property type="entry name" value="C-type_lectin/snaclec_domain"/>
</dbReference>
<dbReference type="EMBL" id="JAEAOA010002366">
    <property type="protein sequence ID" value="KAK3595090.1"/>
    <property type="molecule type" value="Genomic_DNA"/>
</dbReference>
<dbReference type="PROSITE" id="PS50041">
    <property type="entry name" value="C_TYPE_LECTIN_2"/>
    <property type="match status" value="3"/>
</dbReference>
<feature type="transmembrane region" description="Helical" evidence="2">
    <location>
        <begin position="483"/>
        <end position="505"/>
    </location>
</feature>
<dbReference type="PANTHER" id="PTHR22803">
    <property type="entry name" value="MANNOSE, PHOSPHOLIPASE, LECTIN RECEPTOR RELATED"/>
    <property type="match status" value="1"/>
</dbReference>
<dbReference type="InterPro" id="IPR016187">
    <property type="entry name" value="CTDL_fold"/>
</dbReference>
<keyword evidence="2" id="KW-0472">Membrane</keyword>
<dbReference type="Gene3D" id="3.10.100.10">
    <property type="entry name" value="Mannose-Binding Protein A, subunit A"/>
    <property type="match status" value="3"/>
</dbReference>
<dbReference type="PROSITE" id="PS00615">
    <property type="entry name" value="C_TYPE_LECTIN_1"/>
    <property type="match status" value="1"/>
</dbReference>
<proteinExistence type="predicted"/>
<dbReference type="Proteomes" id="UP001195483">
    <property type="component" value="Unassembled WGS sequence"/>
</dbReference>
<gene>
    <name evidence="4" type="ORF">CHS0354_043190</name>
</gene>
<dbReference type="AlphaFoldDB" id="A0AAE0SP49"/>
<evidence type="ECO:0000256" key="2">
    <source>
        <dbReference type="SAM" id="Phobius"/>
    </source>
</evidence>
<keyword evidence="5" id="KW-1185">Reference proteome</keyword>
<reference evidence="4" key="2">
    <citation type="journal article" date="2021" name="Genome Biol. Evol.">
        <title>Developing a high-quality reference genome for a parasitic bivalve with doubly uniparental inheritance (Bivalvia: Unionida).</title>
        <authorList>
            <person name="Smith C.H."/>
        </authorList>
    </citation>
    <scope>NUCLEOTIDE SEQUENCE</scope>
    <source>
        <strain evidence="4">CHS0354</strain>
        <tissue evidence="4">Mantle</tissue>
    </source>
</reference>
<feature type="domain" description="C-type lectin" evidence="3">
    <location>
        <begin position="59"/>
        <end position="188"/>
    </location>
</feature>
<reference evidence="4" key="1">
    <citation type="journal article" date="2021" name="Genome Biol. Evol.">
        <title>A High-Quality Reference Genome for a Parasitic Bivalve with Doubly Uniparental Inheritance (Bivalvia: Unionida).</title>
        <authorList>
            <person name="Smith C.H."/>
        </authorList>
    </citation>
    <scope>NUCLEOTIDE SEQUENCE</scope>
    <source>
        <strain evidence="4">CHS0354</strain>
    </source>
</reference>
<feature type="domain" description="C-type lectin" evidence="3">
    <location>
        <begin position="209"/>
        <end position="326"/>
    </location>
</feature>
<dbReference type="SUPFAM" id="SSF56436">
    <property type="entry name" value="C-type lectin-like"/>
    <property type="match status" value="3"/>
</dbReference>
<accession>A0AAE0SP49</accession>
<dbReference type="CDD" id="cd00037">
    <property type="entry name" value="CLECT"/>
    <property type="match status" value="2"/>
</dbReference>
<evidence type="ECO:0000313" key="4">
    <source>
        <dbReference type="EMBL" id="KAK3595090.1"/>
    </source>
</evidence>
<evidence type="ECO:0000313" key="5">
    <source>
        <dbReference type="Proteomes" id="UP001195483"/>
    </source>
</evidence>
<keyword evidence="1" id="KW-1015">Disulfide bond</keyword>
<evidence type="ECO:0000259" key="3">
    <source>
        <dbReference type="PROSITE" id="PS50041"/>
    </source>
</evidence>
<evidence type="ECO:0000256" key="1">
    <source>
        <dbReference type="ARBA" id="ARBA00023157"/>
    </source>
</evidence>
<comment type="caution">
    <text evidence="4">The sequence shown here is derived from an EMBL/GenBank/DDBJ whole genome shotgun (WGS) entry which is preliminary data.</text>
</comment>
<protein>
    <recommendedName>
        <fullName evidence="3">C-type lectin domain-containing protein</fullName>
    </recommendedName>
</protein>
<dbReference type="InterPro" id="IPR016186">
    <property type="entry name" value="C-type_lectin-like/link_sf"/>
</dbReference>
<keyword evidence="2" id="KW-0812">Transmembrane</keyword>
<reference evidence="4" key="3">
    <citation type="submission" date="2023-05" db="EMBL/GenBank/DDBJ databases">
        <authorList>
            <person name="Smith C.H."/>
        </authorList>
    </citation>
    <scope>NUCLEOTIDE SEQUENCE</scope>
    <source>
        <strain evidence="4">CHS0354</strain>
        <tissue evidence="4">Mantle</tissue>
    </source>
</reference>
<feature type="domain" description="C-type lectin" evidence="3">
    <location>
        <begin position="354"/>
        <end position="468"/>
    </location>
</feature>
<dbReference type="InterPro" id="IPR001304">
    <property type="entry name" value="C-type_lectin-like"/>
</dbReference>
<dbReference type="InterPro" id="IPR018378">
    <property type="entry name" value="C-type_lectin_CS"/>
</dbReference>
<sequence length="547" mass="61690">MTQSTRYGVHWNDKNCYKAIGYICKKSRGLEIPSADVMEMTEIDYLPNSCGTDLPWKYYKDYCYYTSSDSVKTWHSAQMFCVDKGAELASIHSEMENNLIFSIVSRLDSHAWIGLKDEDKDFFDHSYVWSDKTAFNFSNWGQRNVDFIEGVFSWGIDEHISKDCVSMSSDKGTWHDEPCDEELPFVCKRRYNRVTPLEVGGCPPDFFIFGSKCFLIRSTVGYDFGTARNSCIQYGTGFNLASINSLLEQMFLTLRMHEAGGSSVFIGMKDPLEDGQYDWLDNSPATYKNFGDGQPSSHTLEHCVEMLHNGTWNNLNCASLRGFICQGPRDSNLSEPAPTIPSSHCPAGYTVYPITQHCYRILNSSQSWYESLTLCQADGATLATIADIYETYFLELLSSTEVPSEAPLWIGLADFKGTGSFQWVSGVTLTYTKWGKKEFRLKENTCAAIHNGFWEQFSCDTSHPAICQAVREVLAVGLGAGHIVGIITGSVGALVILGVFIYVCVHGRCRHFLLFHKETYVQATVPRINDNVYEFIEMDHVYESVDN</sequence>
<dbReference type="SMART" id="SM00034">
    <property type="entry name" value="CLECT"/>
    <property type="match status" value="3"/>
</dbReference>
<keyword evidence="2" id="KW-1133">Transmembrane helix</keyword>
<organism evidence="4 5">
    <name type="scientific">Potamilus streckersoni</name>
    <dbReference type="NCBI Taxonomy" id="2493646"/>
    <lineage>
        <taxon>Eukaryota</taxon>
        <taxon>Metazoa</taxon>
        <taxon>Spiralia</taxon>
        <taxon>Lophotrochozoa</taxon>
        <taxon>Mollusca</taxon>
        <taxon>Bivalvia</taxon>
        <taxon>Autobranchia</taxon>
        <taxon>Heteroconchia</taxon>
        <taxon>Palaeoheterodonta</taxon>
        <taxon>Unionida</taxon>
        <taxon>Unionoidea</taxon>
        <taxon>Unionidae</taxon>
        <taxon>Ambleminae</taxon>
        <taxon>Lampsilini</taxon>
        <taxon>Potamilus</taxon>
    </lineage>
</organism>